<evidence type="ECO:0000313" key="6">
    <source>
        <dbReference type="Proteomes" id="UP000315295"/>
    </source>
</evidence>
<comment type="similarity">
    <text evidence="1 4">Belongs to the glycosyl hydrolase 1 family.</text>
</comment>
<keyword evidence="3" id="KW-0326">Glycosidase</keyword>
<dbReference type="GO" id="GO:0005975">
    <property type="term" value="P:carbohydrate metabolic process"/>
    <property type="evidence" value="ECO:0007669"/>
    <property type="project" value="InterPro"/>
</dbReference>
<keyword evidence="6" id="KW-1185">Reference proteome</keyword>
<sequence length="186" mass="20921">MLDRMLAVTNVVAFSAEEVLNQGSYLAQLQRFISIHVCMTIGIDLFVVSTSYVCVKIFHFEGAAKEDGRGPSIWDPYTHIHRERIVDGSNGDVAVDQYHSAVKVYKDKYQAFQKGVTGITLLTHWFVPASETKEDKNAALISLDFMFAELNGVPIGPPVHIKSLVFYIYNCCVLYIKLFSTLKHLN</sequence>
<evidence type="ECO:0000256" key="2">
    <source>
        <dbReference type="ARBA" id="ARBA00022801"/>
    </source>
</evidence>
<name>A0A540LTK7_MALBA</name>
<gene>
    <name evidence="5" type="ORF">C1H46_024601</name>
</gene>
<evidence type="ECO:0000256" key="3">
    <source>
        <dbReference type="ARBA" id="ARBA00023295"/>
    </source>
</evidence>
<proteinExistence type="inferred from homology"/>
<accession>A0A540LTK7</accession>
<dbReference type="Pfam" id="PF00232">
    <property type="entry name" value="Glyco_hydro_1"/>
    <property type="match status" value="1"/>
</dbReference>
<dbReference type="AlphaFoldDB" id="A0A540LTK7"/>
<dbReference type="STRING" id="106549.A0A540LTK7"/>
<dbReference type="EMBL" id="VIEB01000468">
    <property type="protein sequence ID" value="TQD89835.1"/>
    <property type="molecule type" value="Genomic_DNA"/>
</dbReference>
<dbReference type="Proteomes" id="UP000315295">
    <property type="component" value="Unassembled WGS sequence"/>
</dbReference>
<evidence type="ECO:0000313" key="5">
    <source>
        <dbReference type="EMBL" id="TQD89835.1"/>
    </source>
</evidence>
<dbReference type="GO" id="GO:0008422">
    <property type="term" value="F:beta-glucosidase activity"/>
    <property type="evidence" value="ECO:0007669"/>
    <property type="project" value="TreeGrafter"/>
</dbReference>
<dbReference type="PANTHER" id="PTHR10353">
    <property type="entry name" value="GLYCOSYL HYDROLASE"/>
    <property type="match status" value="1"/>
</dbReference>
<dbReference type="PANTHER" id="PTHR10353:SF137">
    <property type="entry name" value="MYROSINASE 3-RELATED"/>
    <property type="match status" value="1"/>
</dbReference>
<dbReference type="InterPro" id="IPR001360">
    <property type="entry name" value="Glyco_hydro_1"/>
</dbReference>
<evidence type="ECO:0000256" key="1">
    <source>
        <dbReference type="ARBA" id="ARBA00010838"/>
    </source>
</evidence>
<dbReference type="SUPFAM" id="SSF51445">
    <property type="entry name" value="(Trans)glycosidases"/>
    <property type="match status" value="1"/>
</dbReference>
<reference evidence="5 6" key="1">
    <citation type="journal article" date="2019" name="G3 (Bethesda)">
        <title>Sequencing of a Wild Apple (Malus baccata) Genome Unravels the Differences Between Cultivated and Wild Apple Species Regarding Disease Resistance and Cold Tolerance.</title>
        <authorList>
            <person name="Chen X."/>
        </authorList>
    </citation>
    <scope>NUCLEOTIDE SEQUENCE [LARGE SCALE GENOMIC DNA]</scope>
    <source>
        <strain evidence="6">cv. Shandingzi</strain>
        <tissue evidence="5">Leaves</tissue>
    </source>
</reference>
<protein>
    <submittedName>
        <fullName evidence="5">Uncharacterized protein</fullName>
    </submittedName>
</protein>
<organism evidence="5 6">
    <name type="scientific">Malus baccata</name>
    <name type="common">Siberian crab apple</name>
    <name type="synonym">Pyrus baccata</name>
    <dbReference type="NCBI Taxonomy" id="106549"/>
    <lineage>
        <taxon>Eukaryota</taxon>
        <taxon>Viridiplantae</taxon>
        <taxon>Streptophyta</taxon>
        <taxon>Embryophyta</taxon>
        <taxon>Tracheophyta</taxon>
        <taxon>Spermatophyta</taxon>
        <taxon>Magnoliopsida</taxon>
        <taxon>eudicotyledons</taxon>
        <taxon>Gunneridae</taxon>
        <taxon>Pentapetalae</taxon>
        <taxon>rosids</taxon>
        <taxon>fabids</taxon>
        <taxon>Rosales</taxon>
        <taxon>Rosaceae</taxon>
        <taxon>Amygdaloideae</taxon>
        <taxon>Maleae</taxon>
        <taxon>Malus</taxon>
    </lineage>
</organism>
<evidence type="ECO:0000256" key="4">
    <source>
        <dbReference type="RuleBase" id="RU003690"/>
    </source>
</evidence>
<dbReference type="Gene3D" id="3.20.20.80">
    <property type="entry name" value="Glycosidases"/>
    <property type="match status" value="2"/>
</dbReference>
<comment type="caution">
    <text evidence="5">The sequence shown here is derived from an EMBL/GenBank/DDBJ whole genome shotgun (WGS) entry which is preliminary data.</text>
</comment>
<dbReference type="InterPro" id="IPR017853">
    <property type="entry name" value="GH"/>
</dbReference>
<keyword evidence="2" id="KW-0378">Hydrolase</keyword>